<dbReference type="GO" id="GO:0051536">
    <property type="term" value="F:iron-sulfur cluster binding"/>
    <property type="evidence" value="ECO:0007669"/>
    <property type="project" value="UniProtKB-KW"/>
</dbReference>
<feature type="domain" description="Radical SAM core" evidence="9">
    <location>
        <begin position="220"/>
        <end position="460"/>
    </location>
</feature>
<dbReference type="SFLD" id="SFLDG01123">
    <property type="entry name" value="methyltransferase_(Class_B)"/>
    <property type="match status" value="1"/>
</dbReference>
<accession>A0A1F2WTG8</accession>
<dbReference type="InterPro" id="IPR023404">
    <property type="entry name" value="rSAM_horseshoe"/>
</dbReference>
<dbReference type="SFLD" id="SFLDS00029">
    <property type="entry name" value="Radical_SAM"/>
    <property type="match status" value="1"/>
</dbReference>
<dbReference type="GO" id="GO:0003824">
    <property type="term" value="F:catalytic activity"/>
    <property type="evidence" value="ECO:0007669"/>
    <property type="project" value="InterPro"/>
</dbReference>
<comment type="cofactor">
    <cofactor evidence="1">
        <name>[4Fe-4S] cluster</name>
        <dbReference type="ChEBI" id="CHEBI:49883"/>
    </cofactor>
</comment>
<dbReference type="InterPro" id="IPR034466">
    <property type="entry name" value="Methyltransferase_Class_B"/>
</dbReference>
<dbReference type="InterPro" id="IPR006158">
    <property type="entry name" value="Cobalamin-bd"/>
</dbReference>
<dbReference type="CDD" id="cd02068">
    <property type="entry name" value="radical_SAM_B12_BD"/>
    <property type="match status" value="1"/>
</dbReference>
<dbReference type="PANTHER" id="PTHR43409:SF7">
    <property type="entry name" value="BLL1977 PROTEIN"/>
    <property type="match status" value="1"/>
</dbReference>
<dbReference type="AlphaFoldDB" id="A0A1F2WTG8"/>
<evidence type="ECO:0000313" key="11">
    <source>
        <dbReference type="Proteomes" id="UP000177876"/>
    </source>
</evidence>
<evidence type="ECO:0000256" key="1">
    <source>
        <dbReference type="ARBA" id="ARBA00001966"/>
    </source>
</evidence>
<name>A0A1F2WTG8_9ACTN</name>
<dbReference type="GO" id="GO:0046872">
    <property type="term" value="F:metal ion binding"/>
    <property type="evidence" value="ECO:0007669"/>
    <property type="project" value="UniProtKB-KW"/>
</dbReference>
<keyword evidence="3" id="KW-0808">Transferase</keyword>
<dbReference type="Proteomes" id="UP000177876">
    <property type="component" value="Unassembled WGS sequence"/>
</dbReference>
<evidence type="ECO:0000259" key="8">
    <source>
        <dbReference type="PROSITE" id="PS51332"/>
    </source>
</evidence>
<dbReference type="InterPro" id="IPR007197">
    <property type="entry name" value="rSAM"/>
</dbReference>
<dbReference type="CDD" id="cd01335">
    <property type="entry name" value="Radical_SAM"/>
    <property type="match status" value="1"/>
</dbReference>
<evidence type="ECO:0000256" key="6">
    <source>
        <dbReference type="ARBA" id="ARBA00023004"/>
    </source>
</evidence>
<dbReference type="InterPro" id="IPR006638">
    <property type="entry name" value="Elp3/MiaA/NifB-like_rSAM"/>
</dbReference>
<dbReference type="SUPFAM" id="SSF102114">
    <property type="entry name" value="Radical SAM enzymes"/>
    <property type="match status" value="1"/>
</dbReference>
<dbReference type="PROSITE" id="PS51332">
    <property type="entry name" value="B12_BINDING"/>
    <property type="match status" value="1"/>
</dbReference>
<gene>
    <name evidence="10" type="ORF">A2Y75_02480</name>
</gene>
<keyword evidence="4" id="KW-0949">S-adenosyl-L-methionine</keyword>
<keyword evidence="6" id="KW-0408">Iron</keyword>
<dbReference type="PANTHER" id="PTHR43409">
    <property type="entry name" value="ANAEROBIC MAGNESIUM-PROTOPORPHYRIN IX MONOMETHYL ESTER CYCLASE-RELATED"/>
    <property type="match status" value="1"/>
</dbReference>
<evidence type="ECO:0000256" key="7">
    <source>
        <dbReference type="ARBA" id="ARBA00023014"/>
    </source>
</evidence>
<sequence>MFFKKPDIVLLHAPSVYDFRRLTTVPSPLSDLIPSTPAFEIYPIGFTFLGEYLERNHINTRIVNLAQRMIEDPKFDVPRFLSELEPIAFGIDFHWLTHAQGALEIARLLKEIHPSIPVIFGGYSATYFHRELMEYPQVDYVLRGDSTEEPLRMLVEAIGLKGFLGDIPNLTFRDSSGQVMENSLTYIPASLEYLGNNYKYMISSALKYGDWKSLYAFWNWHEYPITMVPTCRGCSSDCAFCGGSKTAVADYCGREQIAFRPPEKIAYDIELLSHFSSAPIFIVGDLLQAGRDYAMETLELISHLDPKNHIIFELFAPAPREYYERIASDLDHFDFQISPETHDEEIRAFINKPYSNEELEHNIAWALEAGAERFDIFFMIGLPGQTRDSIMETVNYCGELLRNFGPRLNPSIGPLAPFIDPGSAYYRRPERYGYHLIHRTLDDYVRASYSPHWRDMLGYETRWLSRQDIVDVTYEALLALNTIKAKNGLVSPEHAALNDRRLKDTISLLKMVDDIMNITDSKLRLTELEKVHQESQQLAQQLYLPKEELMWPLTGARFKRINILRILMGWI</sequence>
<evidence type="ECO:0000256" key="5">
    <source>
        <dbReference type="ARBA" id="ARBA00022723"/>
    </source>
</evidence>
<dbReference type="SFLD" id="SFLDF00326">
    <property type="entry name" value="5''-pyrrole_methytransferase"/>
    <property type="match status" value="1"/>
</dbReference>
<dbReference type="Pfam" id="PF02310">
    <property type="entry name" value="B12-binding"/>
    <property type="match status" value="1"/>
</dbReference>
<evidence type="ECO:0000256" key="4">
    <source>
        <dbReference type="ARBA" id="ARBA00022691"/>
    </source>
</evidence>
<dbReference type="STRING" id="1797197.A2Y75_02480"/>
<organism evidence="10 11">
    <name type="scientific">Candidatus Solincola sediminis</name>
    <dbReference type="NCBI Taxonomy" id="1797199"/>
    <lineage>
        <taxon>Bacteria</taxon>
        <taxon>Bacillati</taxon>
        <taxon>Actinomycetota</taxon>
        <taxon>Candidatus Geothermincolia</taxon>
        <taxon>Candidatus Geothermincolales</taxon>
        <taxon>Candidatus Geothermincolaceae</taxon>
        <taxon>Candidatus Solincola</taxon>
    </lineage>
</organism>
<reference evidence="10 11" key="1">
    <citation type="journal article" date="2016" name="Nat. Commun.">
        <title>Thousands of microbial genomes shed light on interconnected biogeochemical processes in an aquifer system.</title>
        <authorList>
            <person name="Anantharaman K."/>
            <person name="Brown C.T."/>
            <person name="Hug L.A."/>
            <person name="Sharon I."/>
            <person name="Castelle C.J."/>
            <person name="Probst A.J."/>
            <person name="Thomas B.C."/>
            <person name="Singh A."/>
            <person name="Wilkins M.J."/>
            <person name="Karaoz U."/>
            <person name="Brodie E.L."/>
            <person name="Williams K.H."/>
            <person name="Hubbard S.S."/>
            <person name="Banfield J.F."/>
        </authorList>
    </citation>
    <scope>NUCLEOTIDE SEQUENCE [LARGE SCALE GENOMIC DNA]</scope>
</reference>
<evidence type="ECO:0000259" key="9">
    <source>
        <dbReference type="PROSITE" id="PS51918"/>
    </source>
</evidence>
<evidence type="ECO:0000256" key="2">
    <source>
        <dbReference type="ARBA" id="ARBA00022603"/>
    </source>
</evidence>
<dbReference type="SUPFAM" id="SSF52242">
    <property type="entry name" value="Cobalamin (vitamin B12)-binding domain"/>
    <property type="match status" value="1"/>
</dbReference>
<keyword evidence="2" id="KW-0489">Methyltransferase</keyword>
<dbReference type="EMBL" id="MELK01000006">
    <property type="protein sequence ID" value="OFW60169.1"/>
    <property type="molecule type" value="Genomic_DNA"/>
</dbReference>
<dbReference type="NCBIfam" id="TIGR04190">
    <property type="entry name" value="B12_SAM_Ta0216"/>
    <property type="match status" value="1"/>
</dbReference>
<feature type="domain" description="B12-binding" evidence="8">
    <location>
        <begin position="29"/>
        <end position="165"/>
    </location>
</feature>
<comment type="caution">
    <text evidence="10">The sequence shown here is derived from an EMBL/GenBank/DDBJ whole genome shotgun (WGS) entry which is preliminary data.</text>
</comment>
<dbReference type="SMART" id="SM00729">
    <property type="entry name" value="Elp3"/>
    <property type="match status" value="1"/>
</dbReference>
<dbReference type="InterPro" id="IPR051198">
    <property type="entry name" value="BchE-like"/>
</dbReference>
<protein>
    <submittedName>
        <fullName evidence="10">B12-binding domain/radical SAM domain protein</fullName>
    </submittedName>
</protein>
<dbReference type="GO" id="GO:0031419">
    <property type="term" value="F:cobalamin binding"/>
    <property type="evidence" value="ECO:0007669"/>
    <property type="project" value="InterPro"/>
</dbReference>
<dbReference type="InterPro" id="IPR058240">
    <property type="entry name" value="rSAM_sf"/>
</dbReference>
<dbReference type="Gene3D" id="3.80.30.20">
    <property type="entry name" value="tm_1862 like domain"/>
    <property type="match status" value="1"/>
</dbReference>
<dbReference type="InterPro" id="IPR026447">
    <property type="entry name" value="B12_SAM_Ta0216"/>
</dbReference>
<dbReference type="InterPro" id="IPR036724">
    <property type="entry name" value="Cobalamin-bd_sf"/>
</dbReference>
<keyword evidence="7" id="KW-0411">Iron-sulfur</keyword>
<evidence type="ECO:0000313" key="10">
    <source>
        <dbReference type="EMBL" id="OFW60169.1"/>
    </source>
</evidence>
<keyword evidence="5" id="KW-0479">Metal-binding</keyword>
<proteinExistence type="predicted"/>
<dbReference type="PROSITE" id="PS51918">
    <property type="entry name" value="RADICAL_SAM"/>
    <property type="match status" value="1"/>
</dbReference>
<dbReference type="Gene3D" id="3.40.50.280">
    <property type="entry name" value="Cobalamin-binding domain"/>
    <property type="match status" value="1"/>
</dbReference>
<evidence type="ECO:0000256" key="3">
    <source>
        <dbReference type="ARBA" id="ARBA00022679"/>
    </source>
</evidence>
<dbReference type="SFLD" id="SFLDG01082">
    <property type="entry name" value="B12-binding_domain_containing"/>
    <property type="match status" value="1"/>
</dbReference>
<dbReference type="Pfam" id="PF04055">
    <property type="entry name" value="Radical_SAM"/>
    <property type="match status" value="1"/>
</dbReference>